<accession>Q3SW21</accession>
<keyword evidence="2 8" id="KW-0813">Transport</keyword>
<dbReference type="HOGENOM" id="CLU_008287_2_2_5"/>
<comment type="subcellular location">
    <subcellularLocation>
        <location evidence="1 8">Cell outer membrane</location>
        <topology evidence="1 8">Multi-pass membrane protein</topology>
    </subcellularLocation>
</comment>
<dbReference type="PANTHER" id="PTHR32552:SF82">
    <property type="entry name" value="FCUA PROTEIN"/>
    <property type="match status" value="1"/>
</dbReference>
<protein>
    <submittedName>
        <fullName evidence="10">Possible ferric siderophore receptor protein</fullName>
    </submittedName>
</protein>
<dbReference type="EMBL" id="CP000115">
    <property type="protein sequence ID" value="ABA03520.1"/>
    <property type="molecule type" value="Genomic_DNA"/>
</dbReference>
<keyword evidence="11" id="KW-1185">Reference proteome</keyword>
<keyword evidence="6 8" id="KW-0472">Membrane</keyword>
<evidence type="ECO:0000259" key="9">
    <source>
        <dbReference type="Pfam" id="PF00593"/>
    </source>
</evidence>
<keyword evidence="7 8" id="KW-0998">Cell outer membrane</keyword>
<proteinExistence type="inferred from homology"/>
<keyword evidence="10" id="KW-0675">Receptor</keyword>
<evidence type="ECO:0000256" key="5">
    <source>
        <dbReference type="ARBA" id="ARBA00023077"/>
    </source>
</evidence>
<dbReference type="SUPFAM" id="SSF56935">
    <property type="entry name" value="Porins"/>
    <property type="match status" value="1"/>
</dbReference>
<reference evidence="10 11" key="1">
    <citation type="journal article" date="2006" name="Appl. Environ. Microbiol.">
        <title>Genome sequence of the chemolithoautotrophic nitrite-oxidizing bacterium Nitrobacter winogradskyi Nb-255.</title>
        <authorList>
            <person name="Starkenburg S.R."/>
            <person name="Chain P.S."/>
            <person name="Sayavedra-Soto L.A."/>
            <person name="Hauser L."/>
            <person name="Land M.L."/>
            <person name="Larimer F.W."/>
            <person name="Malfatti S.A."/>
            <person name="Klotz M.G."/>
            <person name="Bottomley P.J."/>
            <person name="Arp D.J."/>
            <person name="Hickey W.J."/>
        </authorList>
    </citation>
    <scope>NUCLEOTIDE SEQUENCE [LARGE SCALE GENOMIC DNA]</scope>
    <source>
        <strain evidence="11">ATCC 25391 / DSM 10237 / CIP 104748 / NCIMB 11846 / Nb-255</strain>
    </source>
</reference>
<evidence type="ECO:0000256" key="8">
    <source>
        <dbReference type="PROSITE-ProRule" id="PRU01360"/>
    </source>
</evidence>
<evidence type="ECO:0000256" key="6">
    <source>
        <dbReference type="ARBA" id="ARBA00023136"/>
    </source>
</evidence>
<dbReference type="PROSITE" id="PS52016">
    <property type="entry name" value="TONB_DEPENDENT_REC_3"/>
    <property type="match status" value="1"/>
</dbReference>
<name>Q3SW21_NITWN</name>
<dbReference type="eggNOG" id="COG4774">
    <property type="taxonomic scope" value="Bacteria"/>
</dbReference>
<dbReference type="GO" id="GO:0015344">
    <property type="term" value="F:siderophore uptake transmembrane transporter activity"/>
    <property type="evidence" value="ECO:0007669"/>
    <property type="project" value="TreeGrafter"/>
</dbReference>
<dbReference type="Gene3D" id="2.40.170.20">
    <property type="entry name" value="TonB-dependent receptor, beta-barrel domain"/>
    <property type="match status" value="1"/>
</dbReference>
<evidence type="ECO:0000313" key="11">
    <source>
        <dbReference type="Proteomes" id="UP000002531"/>
    </source>
</evidence>
<evidence type="ECO:0000256" key="7">
    <source>
        <dbReference type="ARBA" id="ARBA00023237"/>
    </source>
</evidence>
<sequence length="200" mass="21697">MHPYLTKQTEVGVKYDFGTFIATAAVFEFEKQNTIVVPDGSSGPGRLAIDGKQRHRGVEISFFGEPYEGVRLLGGVTYSDARMIATQGGTLDGTFVTGVSRWQGNLGAEWDTPFLDGLTFTGRMIATGSQYASTNNTLRMPGWTRFDVGARYTTTALGNPLTIRGGIENVLGTKYWSQVSGSIFSLGAPRIFKLSATIDF</sequence>
<organism evidence="10 11">
    <name type="scientific">Nitrobacter winogradskyi (strain ATCC 25391 / DSM 10237 / CIP 104748 / NCIMB 11846 / Nb-255)</name>
    <dbReference type="NCBI Taxonomy" id="323098"/>
    <lineage>
        <taxon>Bacteria</taxon>
        <taxon>Pseudomonadati</taxon>
        <taxon>Pseudomonadota</taxon>
        <taxon>Alphaproteobacteria</taxon>
        <taxon>Hyphomicrobiales</taxon>
        <taxon>Nitrobacteraceae</taxon>
        <taxon>Nitrobacter</taxon>
    </lineage>
</organism>
<dbReference type="InterPro" id="IPR000531">
    <property type="entry name" value="Beta-barrel_TonB"/>
</dbReference>
<evidence type="ECO:0000256" key="1">
    <source>
        <dbReference type="ARBA" id="ARBA00004571"/>
    </source>
</evidence>
<keyword evidence="3 8" id="KW-1134">Transmembrane beta strand</keyword>
<dbReference type="STRING" id="323098.Nwi_0253"/>
<dbReference type="InterPro" id="IPR036942">
    <property type="entry name" value="Beta-barrel_TonB_sf"/>
</dbReference>
<evidence type="ECO:0000256" key="4">
    <source>
        <dbReference type="ARBA" id="ARBA00022692"/>
    </source>
</evidence>
<keyword evidence="5" id="KW-0798">TonB box</keyword>
<dbReference type="InterPro" id="IPR039426">
    <property type="entry name" value="TonB-dep_rcpt-like"/>
</dbReference>
<dbReference type="GO" id="GO:0009279">
    <property type="term" value="C:cell outer membrane"/>
    <property type="evidence" value="ECO:0007669"/>
    <property type="project" value="UniProtKB-SubCell"/>
</dbReference>
<dbReference type="AlphaFoldDB" id="Q3SW21"/>
<evidence type="ECO:0000256" key="2">
    <source>
        <dbReference type="ARBA" id="ARBA00022448"/>
    </source>
</evidence>
<dbReference type="Proteomes" id="UP000002531">
    <property type="component" value="Chromosome"/>
</dbReference>
<gene>
    <name evidence="10" type="ordered locus">Nwi_0253</name>
</gene>
<keyword evidence="4 8" id="KW-0812">Transmembrane</keyword>
<evidence type="ECO:0000256" key="3">
    <source>
        <dbReference type="ARBA" id="ARBA00022452"/>
    </source>
</evidence>
<dbReference type="Pfam" id="PF00593">
    <property type="entry name" value="TonB_dep_Rec_b-barrel"/>
    <property type="match status" value="1"/>
</dbReference>
<feature type="domain" description="TonB-dependent receptor-like beta-barrel" evidence="9">
    <location>
        <begin position="3"/>
        <end position="170"/>
    </location>
</feature>
<dbReference type="PANTHER" id="PTHR32552">
    <property type="entry name" value="FERRICHROME IRON RECEPTOR-RELATED"/>
    <property type="match status" value="1"/>
</dbReference>
<comment type="similarity">
    <text evidence="8">Belongs to the TonB-dependent receptor family.</text>
</comment>
<evidence type="ECO:0000313" key="10">
    <source>
        <dbReference type="EMBL" id="ABA03520.1"/>
    </source>
</evidence>
<dbReference type="KEGG" id="nwi:Nwi_0253"/>